<keyword evidence="3" id="KW-0238">DNA-binding</keyword>
<evidence type="ECO:0000313" key="7">
    <source>
        <dbReference type="EMBL" id="KAF6817754.1"/>
    </source>
</evidence>
<comment type="caution">
    <text evidence="7">The sequence shown here is derived from an EMBL/GenBank/DDBJ whole genome shotgun (WGS) entry which is preliminary data.</text>
</comment>
<accession>A0A8H6JR04</accession>
<dbReference type="AlphaFoldDB" id="A0A8H6JR04"/>
<gene>
    <name evidence="7" type="ORF">CSOJ01_02191</name>
</gene>
<sequence length="582" mass="66626">FTCPSHFAKPHYWHHGRGYRSPRRRAEEHRVPSMPSTKGEMFNRYRTDAPPINEVLLTRKAQRNRVATASQPTWNASIRITRGPFQFQKAICEVLRASEDECFEAPGIAPVPGNSKMTPSSGAINLEAPFLTNPRWKTLPLRSSWRSLALPPYPYSCYLVDQVEVFMARDYHWFRWKEFRKRMDLTYKSPELPQSRDRLYLCRMLIVFALGETYVNYHAPTINLAATVGGVDDDILGMKDQPQQVEPPGGRFFDQALVLMKLPYEEPNVDHIEILNLATFYSYSLNRKKTAYMYAGASARTCNLLRLHQPPTTSSLPPAELEHRKRVCWTSFCLDKMTSSELGILPSFQPLQIKIGYPSDESLGPEDEGNFFEAEFLRARIQITMMKSEIDVFIDQWQSIRDDIPDIEKRARPILAKLESWTLELPAFMSFDCEEGMPEAMTQRPSMRSLSSHYLRCNQVSILPSKFGFWDSMHLFSSLMLVCLALAVNKRRPGSFDEKENDFMTYSTGKTVLGEMVQAGNLASKGHERMLLEIEQLAEVLSGIQAGGIEPLMEQWDVDAWMTQALGHDASMSALFFHDVEE</sequence>
<evidence type="ECO:0000256" key="1">
    <source>
        <dbReference type="ARBA" id="ARBA00004123"/>
    </source>
</evidence>
<dbReference type="PANTHER" id="PTHR46910">
    <property type="entry name" value="TRANSCRIPTION FACTOR PDR1"/>
    <property type="match status" value="1"/>
</dbReference>
<comment type="subcellular location">
    <subcellularLocation>
        <location evidence="1">Nucleus</location>
    </subcellularLocation>
</comment>
<keyword evidence="2" id="KW-0479">Metal-binding</keyword>
<dbReference type="InterPro" id="IPR007219">
    <property type="entry name" value="XnlR_reg_dom"/>
</dbReference>
<dbReference type="Proteomes" id="UP000652219">
    <property type="component" value="Unassembled WGS sequence"/>
</dbReference>
<evidence type="ECO:0000259" key="6">
    <source>
        <dbReference type="SMART" id="SM00906"/>
    </source>
</evidence>
<dbReference type="GO" id="GO:0003700">
    <property type="term" value="F:DNA-binding transcription factor activity"/>
    <property type="evidence" value="ECO:0007669"/>
    <property type="project" value="InterPro"/>
</dbReference>
<evidence type="ECO:0000256" key="5">
    <source>
        <dbReference type="SAM" id="MobiDB-lite"/>
    </source>
</evidence>
<dbReference type="GO" id="GO:0006351">
    <property type="term" value="P:DNA-templated transcription"/>
    <property type="evidence" value="ECO:0007669"/>
    <property type="project" value="InterPro"/>
</dbReference>
<dbReference type="SMART" id="SM00906">
    <property type="entry name" value="Fungal_trans"/>
    <property type="match status" value="1"/>
</dbReference>
<dbReference type="EMBL" id="WIGN01000019">
    <property type="protein sequence ID" value="KAF6817754.1"/>
    <property type="molecule type" value="Genomic_DNA"/>
</dbReference>
<dbReference type="GO" id="GO:0005634">
    <property type="term" value="C:nucleus"/>
    <property type="evidence" value="ECO:0007669"/>
    <property type="project" value="UniProtKB-SubCell"/>
</dbReference>
<feature type="region of interest" description="Disordered" evidence="5">
    <location>
        <begin position="18"/>
        <end position="44"/>
    </location>
</feature>
<proteinExistence type="predicted"/>
<feature type="domain" description="Xylanolytic transcriptional activator regulatory" evidence="6">
    <location>
        <begin position="291"/>
        <end position="364"/>
    </location>
</feature>
<dbReference type="GO" id="GO:0008270">
    <property type="term" value="F:zinc ion binding"/>
    <property type="evidence" value="ECO:0007669"/>
    <property type="project" value="InterPro"/>
</dbReference>
<dbReference type="CDD" id="cd12148">
    <property type="entry name" value="fungal_TF_MHR"/>
    <property type="match status" value="1"/>
</dbReference>
<dbReference type="PANTHER" id="PTHR46910:SF3">
    <property type="entry name" value="HALOTOLERANCE PROTEIN 9-RELATED"/>
    <property type="match status" value="1"/>
</dbReference>
<dbReference type="Pfam" id="PF04082">
    <property type="entry name" value="Fungal_trans"/>
    <property type="match status" value="1"/>
</dbReference>
<evidence type="ECO:0000256" key="4">
    <source>
        <dbReference type="ARBA" id="ARBA00023242"/>
    </source>
</evidence>
<dbReference type="InterPro" id="IPR050987">
    <property type="entry name" value="AtrR-like"/>
</dbReference>
<keyword evidence="8" id="KW-1185">Reference proteome</keyword>
<dbReference type="GO" id="GO:0003677">
    <property type="term" value="F:DNA binding"/>
    <property type="evidence" value="ECO:0007669"/>
    <property type="project" value="UniProtKB-KW"/>
</dbReference>
<evidence type="ECO:0000313" key="8">
    <source>
        <dbReference type="Proteomes" id="UP000652219"/>
    </source>
</evidence>
<reference evidence="7 8" key="1">
    <citation type="journal article" date="2020" name="Phytopathology">
        <title>Genome Sequence Resources of Colletotrichum truncatum, C. plurivorum, C. musicola, and C. sojae: Four Species Pathogenic to Soybean (Glycine max).</title>
        <authorList>
            <person name="Rogerio F."/>
            <person name="Boufleur T.R."/>
            <person name="Ciampi-Guillardi M."/>
            <person name="Sukno S.A."/>
            <person name="Thon M.R."/>
            <person name="Massola Junior N.S."/>
            <person name="Baroncelli R."/>
        </authorList>
    </citation>
    <scope>NUCLEOTIDE SEQUENCE [LARGE SCALE GENOMIC DNA]</scope>
    <source>
        <strain evidence="7 8">LFN0009</strain>
    </source>
</reference>
<feature type="non-terminal residue" evidence="7">
    <location>
        <position position="1"/>
    </location>
</feature>
<name>A0A8H6JR04_9PEZI</name>
<protein>
    <recommendedName>
        <fullName evidence="6">Xylanolytic transcriptional activator regulatory domain-containing protein</fullName>
    </recommendedName>
</protein>
<organism evidence="7 8">
    <name type="scientific">Colletotrichum sojae</name>
    <dbReference type="NCBI Taxonomy" id="2175907"/>
    <lineage>
        <taxon>Eukaryota</taxon>
        <taxon>Fungi</taxon>
        <taxon>Dikarya</taxon>
        <taxon>Ascomycota</taxon>
        <taxon>Pezizomycotina</taxon>
        <taxon>Sordariomycetes</taxon>
        <taxon>Hypocreomycetidae</taxon>
        <taxon>Glomerellales</taxon>
        <taxon>Glomerellaceae</taxon>
        <taxon>Colletotrichum</taxon>
        <taxon>Colletotrichum orchidearum species complex</taxon>
    </lineage>
</organism>
<evidence type="ECO:0000256" key="3">
    <source>
        <dbReference type="ARBA" id="ARBA00023125"/>
    </source>
</evidence>
<evidence type="ECO:0000256" key="2">
    <source>
        <dbReference type="ARBA" id="ARBA00022723"/>
    </source>
</evidence>
<keyword evidence="4" id="KW-0539">Nucleus</keyword>